<dbReference type="EMBL" id="GU322808">
    <property type="protein sequence ID" value="ADD14620.1"/>
    <property type="molecule type" value="Genomic_DNA"/>
</dbReference>
<reference evidence="1" key="1">
    <citation type="journal article" date="2010" name="Appl. Environ. Microbiol.">
        <title>Wide dispersal and possible multiple origins of low-copy-number plasmids in rickettsia species associated with blood-feeding arthropods.</title>
        <authorList>
            <person name="Baldridge G.D."/>
            <person name="Burkhardt N.Y."/>
            <person name="Labruna M.B."/>
            <person name="Pacheco R.C."/>
            <person name="Paddock C.D."/>
            <person name="Williamson P.C."/>
            <person name="Billingsley P.M."/>
            <person name="Felsheim R.F."/>
            <person name="Kurtti T.J."/>
            <person name="Munderloh U.G."/>
        </authorList>
    </citation>
    <scope>NUCLEOTIDE SEQUENCE</scope>
    <source>
        <strain evidence="1">AaR/SC</strain>
        <plasmid evidence="1">pRAM18</plasmid>
    </source>
</reference>
<sequence length="37" mass="4308">MAKHIDDVYQEKLQALNNAHNDTVSVNRDLIRTLEKN</sequence>
<proteinExistence type="predicted"/>
<geneLocation type="plasmid" evidence="1">
    <name>pRAM18</name>
</geneLocation>
<keyword evidence="1" id="KW-0614">Plasmid</keyword>
<gene>
    <name evidence="1" type="ORF">pRAM18_00105</name>
</gene>
<dbReference type="AlphaFoldDB" id="D3XF59"/>
<protein>
    <submittedName>
        <fullName evidence="1">Uncharacterized protein</fullName>
    </submittedName>
</protein>
<name>D3XF59_RICAM</name>
<evidence type="ECO:0000313" key="1">
    <source>
        <dbReference type="EMBL" id="ADD14620.1"/>
    </source>
</evidence>
<organism evidence="1">
    <name type="scientific">Rickettsia amblyommatis str. AaR/SC</name>
    <dbReference type="NCBI Taxonomy" id="933950"/>
    <lineage>
        <taxon>Bacteria</taxon>
        <taxon>Pseudomonadati</taxon>
        <taxon>Pseudomonadota</taxon>
        <taxon>Alphaproteobacteria</taxon>
        <taxon>Rickettsiales</taxon>
        <taxon>Rickettsiaceae</taxon>
        <taxon>Rickettsieae</taxon>
        <taxon>Rickettsia</taxon>
        <taxon>spotted fever group</taxon>
    </lineage>
</organism>
<accession>D3XF59</accession>